<accession>A0A090FBF6</accession>
<dbReference type="EMBL" id="CCNE01000065">
    <property type="protein sequence ID" value="CDX61719.1"/>
    <property type="molecule type" value="Genomic_DNA"/>
</dbReference>
<gene>
    <name evidence="2" type="ORF">MPL3356_390214</name>
    <name evidence="4" type="ORF">MPL3365_70064</name>
    <name evidence="3" type="ORF">MPLDJ20_320068</name>
</gene>
<feature type="transmembrane region" description="Helical" evidence="1">
    <location>
        <begin position="21"/>
        <end position="42"/>
    </location>
</feature>
<keyword evidence="1" id="KW-0472">Membrane</keyword>
<dbReference type="Proteomes" id="UP000045285">
    <property type="component" value="Unassembled WGS sequence"/>
</dbReference>
<evidence type="ECO:0000313" key="4">
    <source>
        <dbReference type="EMBL" id="CDX61719.1"/>
    </source>
</evidence>
<evidence type="ECO:0000313" key="3">
    <source>
        <dbReference type="EMBL" id="CDX41233.1"/>
    </source>
</evidence>
<reference evidence="6 7" key="1">
    <citation type="submission" date="2014-08" db="EMBL/GenBank/DDBJ databases">
        <authorList>
            <person name="Moulin Lionel"/>
        </authorList>
    </citation>
    <scope>NUCLEOTIDE SEQUENCE [LARGE SCALE GENOMIC DNA]</scope>
</reference>
<proteinExistence type="predicted"/>
<organism evidence="3 7">
    <name type="scientific">Mesorhizobium plurifarium</name>
    <dbReference type="NCBI Taxonomy" id="69974"/>
    <lineage>
        <taxon>Bacteria</taxon>
        <taxon>Pseudomonadati</taxon>
        <taxon>Pseudomonadota</taxon>
        <taxon>Alphaproteobacteria</taxon>
        <taxon>Hyphomicrobiales</taxon>
        <taxon>Phyllobacteriaceae</taxon>
        <taxon>Mesorhizobium</taxon>
    </lineage>
</organism>
<evidence type="ECO:0000313" key="5">
    <source>
        <dbReference type="Proteomes" id="UP000045285"/>
    </source>
</evidence>
<evidence type="ECO:0000256" key="1">
    <source>
        <dbReference type="SAM" id="Phobius"/>
    </source>
</evidence>
<dbReference type="AlphaFoldDB" id="A0A090FBF6"/>
<sequence>MTKNLGNAKPSAPAKEINPSLFGKAAPALFPLVVAALGYLVGRHFFGF</sequence>
<evidence type="ECO:0000313" key="6">
    <source>
        <dbReference type="Proteomes" id="UP000046122"/>
    </source>
</evidence>
<dbReference type="Proteomes" id="UP000046122">
    <property type="component" value="Unassembled WGS sequence"/>
</dbReference>
<dbReference type="EMBL" id="CCMZ01000033">
    <property type="protein sequence ID" value="CDX22241.1"/>
    <property type="molecule type" value="Genomic_DNA"/>
</dbReference>
<dbReference type="Proteomes" id="UP000046373">
    <property type="component" value="Unassembled WGS sequence"/>
</dbReference>
<evidence type="ECO:0000313" key="2">
    <source>
        <dbReference type="EMBL" id="CDX22241.1"/>
    </source>
</evidence>
<dbReference type="EMBL" id="CCNB01000026">
    <property type="protein sequence ID" value="CDX41233.1"/>
    <property type="molecule type" value="Genomic_DNA"/>
</dbReference>
<name>A0A090FBF6_MESPL</name>
<protein>
    <submittedName>
        <fullName evidence="3">Uncharacterized protein</fullName>
    </submittedName>
</protein>
<evidence type="ECO:0000313" key="7">
    <source>
        <dbReference type="Proteomes" id="UP000046373"/>
    </source>
</evidence>
<reference evidence="5" key="2">
    <citation type="submission" date="2014-08" db="EMBL/GenBank/DDBJ databases">
        <authorList>
            <person name="Moulin L."/>
        </authorList>
    </citation>
    <scope>NUCLEOTIDE SEQUENCE [LARGE SCALE GENOMIC DNA]</scope>
</reference>
<keyword evidence="1" id="KW-1133">Transmembrane helix</keyword>
<keyword evidence="1" id="KW-0812">Transmembrane</keyword>
<keyword evidence="5" id="KW-1185">Reference proteome</keyword>